<dbReference type="Pfam" id="PF02579">
    <property type="entry name" value="Nitro_FeMo-Co"/>
    <property type="match status" value="1"/>
</dbReference>
<reference evidence="2" key="1">
    <citation type="journal article" date="2020" name="mSystems">
        <title>Genome- and Community-Level Interaction Insights into Carbon Utilization and Element Cycling Functions of Hydrothermarchaeota in Hydrothermal Sediment.</title>
        <authorList>
            <person name="Zhou Z."/>
            <person name="Liu Y."/>
            <person name="Xu W."/>
            <person name="Pan J."/>
            <person name="Luo Z.H."/>
            <person name="Li M."/>
        </authorList>
    </citation>
    <scope>NUCLEOTIDE SEQUENCE [LARGE SCALE GENOMIC DNA]</scope>
    <source>
        <strain evidence="2">SpSt-1181</strain>
    </source>
</reference>
<dbReference type="CDD" id="cd00851">
    <property type="entry name" value="MTH1175"/>
    <property type="match status" value="1"/>
</dbReference>
<proteinExistence type="predicted"/>
<dbReference type="InterPro" id="IPR033913">
    <property type="entry name" value="MTH1175_dom"/>
</dbReference>
<sequence>MIIAVPLNEQAGFGSSVCEHFGSAPYYGVFDTGSGELSVVENVNSEHVHGQCRPADMFTDNRVDAVVCNGIGGRAAAKLQAHGIEIHIAGLAPNMKEAADRFVRGETRKMDTRNFCEGHDCH</sequence>
<dbReference type="EMBL" id="DSBW01000221">
    <property type="protein sequence ID" value="HED31938.1"/>
    <property type="molecule type" value="Genomic_DNA"/>
</dbReference>
<protein>
    <submittedName>
        <fullName evidence="2">Dinitrogenase iron-molybdenum cofactor biosynthesis protein</fullName>
    </submittedName>
</protein>
<dbReference type="Proteomes" id="UP000886335">
    <property type="component" value="Unassembled WGS sequence"/>
</dbReference>
<feature type="domain" description="Dinitrogenase iron-molybdenum cofactor biosynthesis" evidence="1">
    <location>
        <begin position="14"/>
        <end position="102"/>
    </location>
</feature>
<evidence type="ECO:0000259" key="1">
    <source>
        <dbReference type="Pfam" id="PF02579"/>
    </source>
</evidence>
<organism evidence="2">
    <name type="scientific">Prosthecochloris aestuarii</name>
    <dbReference type="NCBI Taxonomy" id="1102"/>
    <lineage>
        <taxon>Bacteria</taxon>
        <taxon>Pseudomonadati</taxon>
        <taxon>Chlorobiota</taxon>
        <taxon>Chlorobiia</taxon>
        <taxon>Chlorobiales</taxon>
        <taxon>Chlorobiaceae</taxon>
        <taxon>Prosthecochloris</taxon>
    </lineage>
</organism>
<dbReference type="InterPro" id="IPR036105">
    <property type="entry name" value="DiNase_FeMo-co_biosyn_sf"/>
</dbReference>
<dbReference type="Gene3D" id="3.30.420.130">
    <property type="entry name" value="Dinitrogenase iron-molybdenum cofactor biosynthesis domain"/>
    <property type="match status" value="1"/>
</dbReference>
<dbReference type="SUPFAM" id="SSF53146">
    <property type="entry name" value="Nitrogenase accessory factor-like"/>
    <property type="match status" value="1"/>
</dbReference>
<gene>
    <name evidence="2" type="ORF">ENN50_09760</name>
</gene>
<dbReference type="PANTHER" id="PTHR42983:SF1">
    <property type="entry name" value="IRON-MOLYBDENUM PROTEIN"/>
    <property type="match status" value="1"/>
</dbReference>
<name>A0A831STQ1_PROAE</name>
<dbReference type="AlphaFoldDB" id="A0A831STQ1"/>
<dbReference type="PANTHER" id="PTHR42983">
    <property type="entry name" value="DINITROGENASE IRON-MOLYBDENUM COFACTOR PROTEIN-RELATED"/>
    <property type="match status" value="1"/>
</dbReference>
<evidence type="ECO:0000313" key="2">
    <source>
        <dbReference type="EMBL" id="HED31938.1"/>
    </source>
</evidence>
<comment type="caution">
    <text evidence="2">The sequence shown here is derived from an EMBL/GenBank/DDBJ whole genome shotgun (WGS) entry which is preliminary data.</text>
</comment>
<dbReference type="InterPro" id="IPR003731">
    <property type="entry name" value="Di-Nase_FeMo-co_biosynth"/>
</dbReference>
<accession>A0A831STQ1</accession>